<dbReference type="FunFam" id="1.25.40.10:FF:000344">
    <property type="entry name" value="Pentatricopeptide repeat-containing protein"/>
    <property type="match status" value="1"/>
</dbReference>
<evidence type="ECO:0000259" key="3">
    <source>
        <dbReference type="Pfam" id="PF14432"/>
    </source>
</evidence>
<evidence type="ECO:0000313" key="5">
    <source>
        <dbReference type="Proteomes" id="UP001055439"/>
    </source>
</evidence>
<dbReference type="Pfam" id="PF13041">
    <property type="entry name" value="PPR_2"/>
    <property type="match status" value="3"/>
</dbReference>
<dbReference type="Pfam" id="PF20431">
    <property type="entry name" value="E_motif"/>
    <property type="match status" value="1"/>
</dbReference>
<dbReference type="InterPro" id="IPR046960">
    <property type="entry name" value="PPR_At4g14850-like_plant"/>
</dbReference>
<sequence length="964" mass="107143">MLSSKAYLIPHTALFFTFRHGFSLLHTKSQARSLLPAFAPPPISRALKGSQLPHFAALDVNTYAKLLDSCTRLKLLAEGNDIHRQIFMHSSCARNSFLLEKIVLMYISCGETESARLVFDGVPQPSVFLWNAMIRAYAWNGPFDRAIDLYERMMGSGVERNKFTFPFVLKACSGLEALEDGIKIHDEVKRAGLESDLYISTALIDMYMKCGCLEDADEVFCRMPNRDVVAWNAMVAGCTLHGMYEETVRFVLEMQRMRTRPNPSTLVALLPVVGHAKALVQGKSIHAFCTRRYFDEGDVLVNTALLDMYAKSECLVYARRIFDNMSIRNEVTWSAIIAGYVLCGRMVDALQVFRQMMSEGPSIVGPTSLASILRACASLGDFDRGRLVHSYLVKSGLIMDIAVANSLLSMYAKVGTISDAMSFFDEMDTKDTVSYSAIISGCIQNGNAEEALDVFREMVSSSMEVDAATMVGVIPACSHLSALQHGRCNHAYITSHGLASDPSVCNALIDMYAKCGKIDIARKVFDTMPKQDTVSWNTIIAGYGIHGLGDEAISLFLRMEPAGLVPDDITFICLLSACSHSGLIAQGKHWFYAMTEIYNIVPRMEHYICMVDLLGRGGLLDEAYDFIKKMPFEADIRVWVALLGACRVHKNIELGEEVSRMIQKLGPEGTGSFVALSNLYSATGRFNEAAQVRIMQKEKGFTKSPGCSWFEIGGVVHAFIGGDQSHPQSSSIYQKLEELLVEIRKLGYLADTSYALHDVEEEEKEHALIYHSEKLAIAFGLLRLRHGQPIFITKNLRVCGDCHNAIKYITLAAKRDITVRDANRFHHFKDGMCSCGDFWKSGFVAVIHVLDDQKPACPITKSCACFSNYYLNETYLYLRPHQTLYIKNDGRLIDSTADISICAGSMRLRSPLSSGGWSSKVKEGLTGSTSSACLPVIWVQMMQHGNSQHSQWDKTSTVMHGSFR</sequence>
<evidence type="ECO:0000256" key="1">
    <source>
        <dbReference type="ARBA" id="ARBA00022737"/>
    </source>
</evidence>
<reference evidence="4" key="1">
    <citation type="submission" date="2022-05" db="EMBL/GenBank/DDBJ databases">
        <title>The Musa troglodytarum L. genome provides insights into the mechanism of non-climacteric behaviour and enrichment of carotenoids.</title>
        <authorList>
            <person name="Wang J."/>
        </authorList>
    </citation>
    <scope>NUCLEOTIDE SEQUENCE</scope>
    <source>
        <tissue evidence="4">Leaf</tissue>
    </source>
</reference>
<dbReference type="InterPro" id="IPR002885">
    <property type="entry name" value="PPR_rpt"/>
</dbReference>
<dbReference type="InterPro" id="IPR032867">
    <property type="entry name" value="DYW_dom"/>
</dbReference>
<keyword evidence="1" id="KW-0677">Repeat</keyword>
<dbReference type="GO" id="GO:0009451">
    <property type="term" value="P:RNA modification"/>
    <property type="evidence" value="ECO:0007669"/>
    <property type="project" value="InterPro"/>
</dbReference>
<dbReference type="FunFam" id="1.25.40.10:FF:000031">
    <property type="entry name" value="Pentatricopeptide repeat-containing protein mitochondrial"/>
    <property type="match status" value="1"/>
</dbReference>
<dbReference type="NCBIfam" id="TIGR00756">
    <property type="entry name" value="PPR"/>
    <property type="match status" value="7"/>
</dbReference>
<proteinExistence type="predicted"/>
<dbReference type="EMBL" id="CP097507">
    <property type="protein sequence ID" value="URE01775.1"/>
    <property type="molecule type" value="Genomic_DNA"/>
</dbReference>
<dbReference type="PROSITE" id="PS51375">
    <property type="entry name" value="PPR"/>
    <property type="match status" value="7"/>
</dbReference>
<feature type="repeat" description="PPR" evidence="2">
    <location>
        <begin position="329"/>
        <end position="363"/>
    </location>
</feature>
<dbReference type="OrthoDB" id="185373at2759"/>
<dbReference type="Pfam" id="PF01535">
    <property type="entry name" value="PPR"/>
    <property type="match status" value="6"/>
</dbReference>
<feature type="repeat" description="PPR" evidence="2">
    <location>
        <begin position="431"/>
        <end position="465"/>
    </location>
</feature>
<feature type="domain" description="DYW" evidence="3">
    <location>
        <begin position="747"/>
        <end position="839"/>
    </location>
</feature>
<dbReference type="AlphaFoldDB" id="A0A9E7K3A4"/>
<dbReference type="InterPro" id="IPR046848">
    <property type="entry name" value="E_motif"/>
</dbReference>
<protein>
    <submittedName>
        <fullName evidence="4">Nucleotide-diphospho-sugar transferase</fullName>
    </submittedName>
</protein>
<keyword evidence="4" id="KW-0808">Transferase</keyword>
<feature type="repeat" description="PPR" evidence="2">
    <location>
        <begin position="400"/>
        <end position="430"/>
    </location>
</feature>
<dbReference type="GO" id="GO:0016740">
    <property type="term" value="F:transferase activity"/>
    <property type="evidence" value="ECO:0007669"/>
    <property type="project" value="UniProtKB-KW"/>
</dbReference>
<accession>A0A9E7K3A4</accession>
<evidence type="ECO:0000256" key="2">
    <source>
        <dbReference type="PROSITE-ProRule" id="PRU00708"/>
    </source>
</evidence>
<dbReference type="Gene3D" id="1.25.40.10">
    <property type="entry name" value="Tetratricopeptide repeat domain"/>
    <property type="match status" value="5"/>
</dbReference>
<dbReference type="PANTHER" id="PTHR24015">
    <property type="entry name" value="OS07G0578800 PROTEIN-RELATED"/>
    <property type="match status" value="1"/>
</dbReference>
<organism evidence="4 5">
    <name type="scientific">Musa troglodytarum</name>
    <name type="common">fe'i banana</name>
    <dbReference type="NCBI Taxonomy" id="320322"/>
    <lineage>
        <taxon>Eukaryota</taxon>
        <taxon>Viridiplantae</taxon>
        <taxon>Streptophyta</taxon>
        <taxon>Embryophyta</taxon>
        <taxon>Tracheophyta</taxon>
        <taxon>Spermatophyta</taxon>
        <taxon>Magnoliopsida</taxon>
        <taxon>Liliopsida</taxon>
        <taxon>Zingiberales</taxon>
        <taxon>Musaceae</taxon>
        <taxon>Musa</taxon>
    </lineage>
</organism>
<dbReference type="FunFam" id="1.25.40.10:FF:000366">
    <property type="entry name" value="Pentatricopeptide (PPR) repeat-containing protein"/>
    <property type="match status" value="1"/>
</dbReference>
<dbReference type="Proteomes" id="UP001055439">
    <property type="component" value="Chromosome 5"/>
</dbReference>
<dbReference type="GO" id="GO:0008270">
    <property type="term" value="F:zinc ion binding"/>
    <property type="evidence" value="ECO:0007669"/>
    <property type="project" value="InterPro"/>
</dbReference>
<dbReference type="Pfam" id="PF20430">
    <property type="entry name" value="Eplus_motif"/>
    <property type="match status" value="1"/>
</dbReference>
<dbReference type="InterPro" id="IPR046849">
    <property type="entry name" value="E2_motif"/>
</dbReference>
<feature type="repeat" description="PPR" evidence="2">
    <location>
        <begin position="532"/>
        <end position="566"/>
    </location>
</feature>
<evidence type="ECO:0000313" key="4">
    <source>
        <dbReference type="EMBL" id="URE01775.1"/>
    </source>
</evidence>
<keyword evidence="5" id="KW-1185">Reference proteome</keyword>
<gene>
    <name evidence="4" type="ORF">MUK42_21589</name>
</gene>
<dbReference type="Pfam" id="PF14432">
    <property type="entry name" value="DYW_deaminase"/>
    <property type="match status" value="1"/>
</dbReference>
<feature type="repeat" description="PPR" evidence="2">
    <location>
        <begin position="126"/>
        <end position="160"/>
    </location>
</feature>
<dbReference type="PANTHER" id="PTHR24015:SF1832">
    <property type="entry name" value="OS03G0241800 PROTEIN"/>
    <property type="match status" value="1"/>
</dbReference>
<name>A0A9E7K3A4_9LILI</name>
<feature type="repeat" description="PPR" evidence="2">
    <location>
        <begin position="227"/>
        <end position="261"/>
    </location>
</feature>
<dbReference type="GO" id="GO:0003723">
    <property type="term" value="F:RNA binding"/>
    <property type="evidence" value="ECO:0007669"/>
    <property type="project" value="InterPro"/>
</dbReference>
<dbReference type="FunFam" id="1.25.40.10:FF:000682">
    <property type="entry name" value="Pentatricopeptide repeat-containing protein At3g16610"/>
    <property type="match status" value="1"/>
</dbReference>
<feature type="repeat" description="PPR" evidence="2">
    <location>
        <begin position="501"/>
        <end position="531"/>
    </location>
</feature>
<dbReference type="InterPro" id="IPR011990">
    <property type="entry name" value="TPR-like_helical_dom_sf"/>
</dbReference>